<evidence type="ECO:0000313" key="2">
    <source>
        <dbReference type="Proteomes" id="UP001479436"/>
    </source>
</evidence>
<dbReference type="Gene3D" id="1.10.472.10">
    <property type="entry name" value="Cyclin-like"/>
    <property type="match status" value="1"/>
</dbReference>
<dbReference type="PANTHER" id="PTHR15615">
    <property type="match status" value="1"/>
</dbReference>
<gene>
    <name evidence="1" type="ORF">K7432_007152</name>
</gene>
<name>A0ABR2WTT3_9FUNG</name>
<evidence type="ECO:0000313" key="1">
    <source>
        <dbReference type="EMBL" id="KAK9764922.1"/>
    </source>
</evidence>
<dbReference type="PANTHER" id="PTHR15615:SF27">
    <property type="entry name" value="PHO85 CYCLIN CLG1"/>
    <property type="match status" value="1"/>
</dbReference>
<reference evidence="1 2" key="1">
    <citation type="submission" date="2023-04" db="EMBL/GenBank/DDBJ databases">
        <title>Genome of Basidiobolus ranarum AG-B5.</title>
        <authorList>
            <person name="Stajich J.E."/>
            <person name="Carter-House D."/>
            <person name="Gryganskyi A."/>
        </authorList>
    </citation>
    <scope>NUCLEOTIDE SEQUENCE [LARGE SCALE GENOMIC DNA]</scope>
    <source>
        <strain evidence="1 2">AG-B5</strain>
    </source>
</reference>
<dbReference type="InterPro" id="IPR013922">
    <property type="entry name" value="Cyclin_PHO80-like"/>
</dbReference>
<dbReference type="Pfam" id="PF08613">
    <property type="entry name" value="Cyclin"/>
    <property type="match status" value="1"/>
</dbReference>
<sequence length="274" mass="31194">MNALYSFPSTVTNPFMSQSTYGQSPPTSLLIDGYTYQSHSSSIEHFLETTPEACPIVLGDLVYSIIHSLRYPTVVGYNTSNSVCTDFHEFCRGILRRTQLSTRVIIIGLQYLNRLRKLAPQLCTQVGMERHLLTVSLILGMKYHEDIPYNNAAWSELTGIPVLIINSLEKKFLEILEFDLYFSETEYEVWIRELETKVKIIRNPFTKFLYENGTNTAQMIPNQHHIRPLSPQINGLISNSNSPQSFQETCGCKLDSCNDLVPCSIHLSQYPSLL</sequence>
<evidence type="ECO:0008006" key="3">
    <source>
        <dbReference type="Google" id="ProtNLM"/>
    </source>
</evidence>
<protein>
    <recommendedName>
        <fullName evidence="3">Cyclin N-terminal domain-containing protein</fullName>
    </recommendedName>
</protein>
<dbReference type="CDD" id="cd20557">
    <property type="entry name" value="CYCLIN_ScPCL1-like"/>
    <property type="match status" value="1"/>
</dbReference>
<dbReference type="EMBL" id="JASJQH010000342">
    <property type="protein sequence ID" value="KAK9764922.1"/>
    <property type="molecule type" value="Genomic_DNA"/>
</dbReference>
<proteinExistence type="predicted"/>
<dbReference type="Proteomes" id="UP001479436">
    <property type="component" value="Unassembled WGS sequence"/>
</dbReference>
<comment type="caution">
    <text evidence="1">The sequence shown here is derived from an EMBL/GenBank/DDBJ whole genome shotgun (WGS) entry which is preliminary data.</text>
</comment>
<organism evidence="1 2">
    <name type="scientific">Basidiobolus ranarum</name>
    <dbReference type="NCBI Taxonomy" id="34480"/>
    <lineage>
        <taxon>Eukaryota</taxon>
        <taxon>Fungi</taxon>
        <taxon>Fungi incertae sedis</taxon>
        <taxon>Zoopagomycota</taxon>
        <taxon>Entomophthoromycotina</taxon>
        <taxon>Basidiobolomycetes</taxon>
        <taxon>Basidiobolales</taxon>
        <taxon>Basidiobolaceae</taxon>
        <taxon>Basidiobolus</taxon>
    </lineage>
</organism>
<accession>A0ABR2WTT3</accession>
<keyword evidence="2" id="KW-1185">Reference proteome</keyword>